<keyword evidence="9" id="KW-0946">Virion</keyword>
<keyword evidence="6" id="KW-0547">Nucleotide-binding</keyword>
<keyword evidence="4" id="KW-0808">Transferase</keyword>
<dbReference type="SUPFAM" id="SSF52540">
    <property type="entry name" value="P-loop containing nucleoside triphosphate hydrolases"/>
    <property type="match status" value="1"/>
</dbReference>
<evidence type="ECO:0000256" key="7">
    <source>
        <dbReference type="ARBA" id="ARBA00022801"/>
    </source>
</evidence>
<evidence type="ECO:0000256" key="5">
    <source>
        <dbReference type="ARBA" id="ARBA00022695"/>
    </source>
</evidence>
<dbReference type="InterPro" id="IPR027417">
    <property type="entry name" value="P-loop_NTPase"/>
</dbReference>
<dbReference type="InterPro" id="IPR043502">
    <property type="entry name" value="DNA/RNA_pol_sf"/>
</dbReference>
<dbReference type="GO" id="GO:0008174">
    <property type="term" value="F:mRNA methyltransferase activity"/>
    <property type="evidence" value="ECO:0007669"/>
    <property type="project" value="UniProtKB-UniRule"/>
</dbReference>
<dbReference type="GO" id="GO:0016556">
    <property type="term" value="P:mRNA modification"/>
    <property type="evidence" value="ECO:0007669"/>
    <property type="project" value="InterPro"/>
</dbReference>
<dbReference type="InterPro" id="IPR001788">
    <property type="entry name" value="RNA-dep_RNA_pol_alsuvir"/>
</dbReference>
<dbReference type="InterPro" id="IPR027351">
    <property type="entry name" value="(+)RNA_virus_helicase_core_dom"/>
</dbReference>
<evidence type="ECO:0000256" key="6">
    <source>
        <dbReference type="ARBA" id="ARBA00022741"/>
    </source>
</evidence>
<evidence type="ECO:0000256" key="9">
    <source>
        <dbReference type="ARBA" id="ARBA00022844"/>
    </source>
</evidence>
<dbReference type="GO" id="GO:0019028">
    <property type="term" value="C:viral capsid"/>
    <property type="evidence" value="ECO:0007669"/>
    <property type="project" value="UniProtKB-KW"/>
</dbReference>
<feature type="domain" description="Alphavirus-like MT" evidence="12">
    <location>
        <begin position="63"/>
        <end position="247"/>
    </location>
</feature>
<dbReference type="PROSITE" id="PS50507">
    <property type="entry name" value="RDRP_SSRNA_POS"/>
    <property type="match status" value="1"/>
</dbReference>
<dbReference type="PROSITE" id="PS51743">
    <property type="entry name" value="ALPHAVIRUS_MT"/>
    <property type="match status" value="1"/>
</dbReference>
<dbReference type="EMBL" id="KU215410">
    <property type="protein sequence ID" value="ANE06568.1"/>
    <property type="molecule type" value="Genomic_RNA"/>
</dbReference>
<evidence type="ECO:0000256" key="10">
    <source>
        <dbReference type="ARBA" id="ARBA00022953"/>
    </source>
</evidence>
<dbReference type="GO" id="GO:0039694">
    <property type="term" value="P:viral RNA genome replication"/>
    <property type="evidence" value="ECO:0007669"/>
    <property type="project" value="InterPro"/>
</dbReference>
<dbReference type="GO" id="GO:0006351">
    <property type="term" value="P:DNA-templated transcription"/>
    <property type="evidence" value="ECO:0007669"/>
    <property type="project" value="InterPro"/>
</dbReference>
<dbReference type="GO" id="GO:0006396">
    <property type="term" value="P:RNA processing"/>
    <property type="evidence" value="ECO:0007669"/>
    <property type="project" value="InterPro"/>
</dbReference>
<evidence type="ECO:0000256" key="1">
    <source>
        <dbReference type="ARBA" id="ARBA00004328"/>
    </source>
</evidence>
<proteinExistence type="predicted"/>
<keyword evidence="3" id="KW-0167">Capsid protein</keyword>
<feature type="domain" description="RdRp catalytic" evidence="11">
    <location>
        <begin position="1420"/>
        <end position="1527"/>
    </location>
</feature>
<evidence type="ECO:0000259" key="12">
    <source>
        <dbReference type="PROSITE" id="PS51743"/>
    </source>
</evidence>
<evidence type="ECO:0000256" key="3">
    <source>
        <dbReference type="ARBA" id="ARBA00022561"/>
    </source>
</evidence>
<dbReference type="CDD" id="cd23245">
    <property type="entry name" value="Betaflexiviridae_RdRp"/>
    <property type="match status" value="1"/>
</dbReference>
<dbReference type="InterPro" id="IPR008879">
    <property type="entry name" value="Coat_protein_tricho/vitivirus"/>
</dbReference>
<evidence type="ECO:0000256" key="4">
    <source>
        <dbReference type="ARBA" id="ARBA00022679"/>
    </source>
</evidence>
<dbReference type="Gene3D" id="3.40.50.300">
    <property type="entry name" value="P-loop containing nucleotide triphosphate hydrolases"/>
    <property type="match status" value="1"/>
</dbReference>
<reference evidence="13" key="1">
    <citation type="submission" date="2015-12" db="EMBL/GenBank/DDBJ databases">
        <title>Viruses from the cherry trees: Prune dwarf virus (PDV), Cherry leaf-roll virus (CLRV) and Cherry virus A (CVA).</title>
        <authorList>
            <person name="Lenz O."/>
            <person name="Koloniuk I."/>
            <person name="Pribylova J."/>
            <person name="Franova J."/>
            <person name="Spak J."/>
            <person name="Spakova V."/>
        </authorList>
    </citation>
    <scope>NUCLEOTIDE SEQUENCE</scope>
    <source>
        <strain evidence="13">Lambert 43</strain>
    </source>
</reference>
<organism evidence="13">
    <name type="scientific">Cherry virus A</name>
    <dbReference type="NCBI Taxonomy" id="42882"/>
    <lineage>
        <taxon>Viruses</taxon>
        <taxon>Riboviria</taxon>
        <taxon>Orthornavirae</taxon>
        <taxon>Kitrinoviricota</taxon>
        <taxon>Alsuviricetes</taxon>
        <taxon>Tymovirales</taxon>
        <taxon>Betaflexiviridae</taxon>
        <taxon>Trivirinae</taxon>
        <taxon>Capillovirus</taxon>
        <taxon>Capillovirus alphavii</taxon>
    </lineage>
</organism>
<dbReference type="Pfam" id="PF05892">
    <property type="entry name" value="Tricho_coat"/>
    <property type="match status" value="1"/>
</dbReference>
<keyword evidence="5" id="KW-0548">Nucleotidyltransferase</keyword>
<sequence>MAFVAKFAEENYFNSLPSNVTDAFLRDGFNAEHNRFETLSKHFAFALKPSQRNYLNDCGIQLAPIASKTHPHPVSKTIENHLLYCVVSNMISNFKFLVFLSIKESKAEYIWNKNTSDTVREISNRVLDIKDAFRYSPVNTVNGGLNNFSFFCANLARRFNSRAIKPDCFFIHDEVHFWSPSNLCEFLFTLEPKNVLATVVIPPELIEGLNYSFNSVAYDFVKVDGNLYFFPDKSKGKPYQQPIDPWLLRCNKISMIKGGETFSYSIGLLESVGANHLFSFQRNKVVESVRFFNDFDCLDLRNLLPINVENKMIKGYNIRTWVFKKILSYIVCLKKGDSESSLAKLRQLSDSSPSSDELLLIGDFFDLMTRVKIFNKRSPWSFLSDAKNYVDSWVIQSPFLRRIFPVGSKAITELIRDWIANAESLKIQTTCSSLVFSDSFEPIRADNLSSVCDGILESVYDSFSKTVEACRNWLICPRFSGGGYSMVSRNGMLVDSMNRSTSYSPEVFVDLFPSSVRPAFYSDSAFSQLESFEPKWNYLHGSWDYDQRQLRLCYESGLSNDNSESVTVEVVKTFSSEPKNENMHLKSNFLDSKSMIGEPSQKKKKIEDADELKQKDQITRKNACFFNAVGETIGVSADSMINKILCSDLPALQPVVEQLVLDNPISSKLLEICCVFLGYRVHIYYGDSIIKLNDNPNMHAIHIGGKPGHLFCIQKEKVEIPHDSQLKIPEMGPQAFIGSIFSKTYGMGSSAPIHLSEIDITKALTLIAAFESMNLGIRVDRKAILEGNLISNSFLAFLKSKSNEGYKTISIQSLPVYPFIGFAGSGKSFGLIEKLIDGDCSQNFMFTAPRKKIIGQVHDKIDSRQYEDKLKISRKKNFSTFENTLLSLVNKPLIVMDECSLNPPGFIDLVLLKSLDSIIRKSSKDLNYFFSSSAVSEGIIANVASPIACIAATGDILQSSFYSESCGKLMQHKNDLKTLCALSHLRLPYLFGSKRFGYFNGFIKLGYYNQMESKTFTIDNMETLLKAVGTSMDKFGVLVTSRADKSDFELDFPNVCTINESQGSTFNSVILIVTRDFFSNPIESIIVAITRHQKNLLIYFPAAIQGEMDFLSRRFPIHSSVVLKNFSVLDNLIKDKLNPFQLIQEDPFGHDFEVKLEGDPFLKSELSLVNDVKLPQIEKAETEVRENLKTHLPISYCGLWNLEISEMRARENREFKKFGVGWSKQFKDEPNQRDQIEDNCAMLPEAVFPRHFANDDLTFWSAVKKRLVFKNPLNNVHDFEKAKPFGKEMLDIFLKKVPLIPSFDQRMYEESISEFEEKKISKNAAMIGAHHDRSTTDWPINEIFLFIKSQLCTKKEKMFCDAKAGQTLACFSHLILCKFAPLNRYIEKKVTQCLPGNFYIHQKKNFDELEKWVKSYDFSGVCTESDYEAYDASQDSYTLAFEYELMKYLGVSNSMIEDYLYLKMHLNCKLGNLAIMRFTGEFCTFLFNTLTNMLFTFMKYDVRKTHAICFAGDDMCANVRLPENLQHTNLLKKFSLKAKVDFTRSPTFCGWNLSRYGIVKKPELIAARLAVAKQKGEVNLVLDSYFLEHLYAYNKGDHLFEILSEKELEHHYNLTRFFVKHGNLLKGESKKKFMETKEIEGGLFGECEFGNDGIFRGYMDRVKEKVKIDQINGEIFKINSEMNKFNPRIYKINKMSFVTSTTIFEFGHVTPNEFNQLESLPPQTHWPYDEVRTYMPLNLKNSYESRIKSNKILSILRNQKSLSSLESGSNLGSRVLGGLKIFREECLSYQSRSFSKGLQEMNQEYSLTQFVRRTFTVMRMPLTPRCLLLLKDFSLQLLYLQAALVKVMLHSSISLMKLSLRLSRRPLLSTRCFILEQSSYVLHAFSSSRNQSMAGLCTLIQGSWTNMMHAKRALVSNCKRVLPITFIGQIIRCPHMIQTCIGLLESSLNSMQSMLLTIPTCSSSILESCTNLATKALQKRQLPQMLGRSFKHFLGLLDYQILNPFSRMKILSTLQLWLSSMLVLIRASGRVVSSKVRHAQQEPEGIMPEVRDRVLNQSQDLLKKILNSKGEICLGQIHVGLKIFSSIQNKGFQLIKNSSTNLISAILREGTQISHMALSIVEQNYNEIRRGLGNYIWENMIDPRDLLHLTAKPAVEASEGVAATPAIVLSENQRAVKNTIRNYYLRIMFGNLAVMGTSEQTDYPGEHLAIPRPVIENQEALTAHLPAGMSLLTFATNVKAWGVVGAEGKFAGLTFRQLCEPFAEQAYNFFRENHGAVSFIYLKNPGAYFNCPAVVFDFNKGLPLTIIKIGKNANAISACNQRLFNREGKKAVFAAQGEVNLSFDA</sequence>
<dbReference type="GO" id="GO:0003968">
    <property type="term" value="F:RNA-directed RNA polymerase activity"/>
    <property type="evidence" value="ECO:0007669"/>
    <property type="project" value="UniProtKB-KW"/>
</dbReference>
<accession>A0A172QZW9</accession>
<keyword evidence="8" id="KW-0067">ATP-binding</keyword>
<dbReference type="Pfam" id="PF01660">
    <property type="entry name" value="Vmethyltransf"/>
    <property type="match status" value="1"/>
</dbReference>
<comment type="subcellular location">
    <subcellularLocation>
        <location evidence="1">Virion</location>
    </subcellularLocation>
</comment>
<keyword evidence="2" id="KW-0696">RNA-directed RNA polymerase</keyword>
<dbReference type="InterPro" id="IPR007094">
    <property type="entry name" value="RNA-dir_pol_PSvirus"/>
</dbReference>
<dbReference type="GO" id="GO:0003723">
    <property type="term" value="F:RNA binding"/>
    <property type="evidence" value="ECO:0007669"/>
    <property type="project" value="InterPro"/>
</dbReference>
<dbReference type="SUPFAM" id="SSF56672">
    <property type="entry name" value="DNA/RNA polymerases"/>
    <property type="match status" value="1"/>
</dbReference>
<keyword evidence="7" id="KW-0378">Hydrolase</keyword>
<dbReference type="GO" id="GO:0016787">
    <property type="term" value="F:hydrolase activity"/>
    <property type="evidence" value="ECO:0007669"/>
    <property type="project" value="UniProtKB-KW"/>
</dbReference>
<evidence type="ECO:0000313" key="13">
    <source>
        <dbReference type="EMBL" id="ANE06568.1"/>
    </source>
</evidence>
<dbReference type="Pfam" id="PF01443">
    <property type="entry name" value="Viral_helicase1"/>
    <property type="match status" value="1"/>
</dbReference>
<dbReference type="InterPro" id="IPR002588">
    <property type="entry name" value="Alphavirus-like_MT_dom"/>
</dbReference>
<evidence type="ECO:0000256" key="2">
    <source>
        <dbReference type="ARBA" id="ARBA00022484"/>
    </source>
</evidence>
<evidence type="ECO:0000256" key="8">
    <source>
        <dbReference type="ARBA" id="ARBA00022840"/>
    </source>
</evidence>
<name>A0A172QZW9_9VIRU</name>
<keyword evidence="10" id="KW-0693">Viral RNA replication</keyword>
<evidence type="ECO:0000259" key="11">
    <source>
        <dbReference type="PROSITE" id="PS50507"/>
    </source>
</evidence>
<dbReference type="Pfam" id="PF00978">
    <property type="entry name" value="RdRP_2"/>
    <property type="match status" value="1"/>
</dbReference>
<protein>
    <submittedName>
        <fullName evidence="13">Polyprotein</fullName>
    </submittedName>
</protein>
<dbReference type="GO" id="GO:0005524">
    <property type="term" value="F:ATP binding"/>
    <property type="evidence" value="ECO:0007669"/>
    <property type="project" value="UniProtKB-KW"/>
</dbReference>